<dbReference type="CDD" id="cd06872">
    <property type="entry name" value="PX_SNX19_like_plant"/>
    <property type="match status" value="1"/>
</dbReference>
<evidence type="ECO:0000256" key="1">
    <source>
        <dbReference type="ARBA" id="ARBA00004496"/>
    </source>
</evidence>
<reference evidence="7 8" key="1">
    <citation type="submission" date="2025-04" db="UniProtKB">
        <authorList>
            <consortium name="RefSeq"/>
        </authorList>
    </citation>
    <scope>IDENTIFICATION</scope>
</reference>
<feature type="compositionally biased region" description="Basic and acidic residues" evidence="3">
    <location>
        <begin position="487"/>
        <end position="509"/>
    </location>
</feature>
<dbReference type="Pfam" id="PF02194">
    <property type="entry name" value="PXA"/>
    <property type="match status" value="1"/>
</dbReference>
<dbReference type="Proteomes" id="UP000504607">
    <property type="component" value="Chromosome 9"/>
</dbReference>
<feature type="region of interest" description="Disordered" evidence="3">
    <location>
        <begin position="745"/>
        <end position="812"/>
    </location>
</feature>
<keyword evidence="2" id="KW-0963">Cytoplasm</keyword>
<dbReference type="RefSeq" id="XP_029122564.1">
    <property type="nucleotide sequence ID" value="XM_029266731.1"/>
</dbReference>
<evidence type="ECO:0000313" key="6">
    <source>
        <dbReference type="Proteomes" id="UP000504607"/>
    </source>
</evidence>
<keyword evidence="6" id="KW-1185">Reference proteome</keyword>
<dbReference type="InterPro" id="IPR003114">
    <property type="entry name" value="Phox_assoc"/>
</dbReference>
<evidence type="ECO:0000256" key="3">
    <source>
        <dbReference type="SAM" id="MobiDB-lite"/>
    </source>
</evidence>
<feature type="domain" description="PX" evidence="4">
    <location>
        <begin position="565"/>
        <end position="677"/>
    </location>
</feature>
<dbReference type="PROSITE" id="PS51207">
    <property type="entry name" value="PXA"/>
    <property type="match status" value="1"/>
</dbReference>
<proteinExistence type="predicted"/>
<dbReference type="Pfam" id="PF00787">
    <property type="entry name" value="PX"/>
    <property type="match status" value="1"/>
</dbReference>
<dbReference type="PROSITE" id="PS50195">
    <property type="entry name" value="PX"/>
    <property type="match status" value="1"/>
</dbReference>
<comment type="subcellular location">
    <subcellularLocation>
        <location evidence="1">Cytoplasm</location>
    </subcellularLocation>
</comment>
<evidence type="ECO:0000256" key="2">
    <source>
        <dbReference type="ARBA" id="ARBA00022490"/>
    </source>
</evidence>
<evidence type="ECO:0000313" key="8">
    <source>
        <dbReference type="RefSeq" id="XP_019708435.1"/>
    </source>
</evidence>
<feature type="compositionally biased region" description="Polar residues" evidence="3">
    <location>
        <begin position="768"/>
        <end position="782"/>
    </location>
</feature>
<dbReference type="SMART" id="SM00313">
    <property type="entry name" value="PXA"/>
    <property type="match status" value="1"/>
</dbReference>
<dbReference type="InterPro" id="IPR051837">
    <property type="entry name" value="SortingNexin/PXDomain-PKLike"/>
</dbReference>
<feature type="region of interest" description="Disordered" evidence="3">
    <location>
        <begin position="482"/>
        <end position="509"/>
    </location>
</feature>
<dbReference type="KEGG" id="egu:105052056"/>
<feature type="compositionally biased region" description="Polar residues" evidence="3">
    <location>
        <begin position="796"/>
        <end position="809"/>
    </location>
</feature>
<name>A0A6J0PMT4_ELAGV</name>
<dbReference type="GeneID" id="105052056"/>
<dbReference type="RefSeq" id="XP_073099160.1">
    <property type="nucleotide sequence ID" value="XM_073243059.1"/>
</dbReference>
<dbReference type="InterPro" id="IPR036871">
    <property type="entry name" value="PX_dom_sf"/>
</dbReference>
<sequence length="1036" mass="117787">MRTMETLQDLIEEAKVRTVCWAICVFAITYFLSHTSKSMWTNIPISILILSVFRFLSYEVVIHWRVHPVRKQTYLSHLEKKQLPLDDFHLSTVPPSTKWRRKIDSPIVEAAIEEFINKILQDFVVDLWYSSLTPDKEAPELIRTIILDALVEISGRVKQINLVDLLTRDMVDLIGNHIDLYRKYQSEIGIDVIGTLSFEERDERLKQHLIASQKLHPALLSLECEHKVLQRIVGGVLAIVLRPQEAQCPFVRCFSRELLACLVLQPVMNFASPAYINELIEYIFLSNQDNRNGEVDSDRSTNEAILVHDHKVSGGNTPTAQPELRTTASNHPGDLIMVKSGGEKLLACSEHVPLKTLQENTGHHIPPRAAEWAGILDAATKRRSEVLAPDNLENLWTKGRNYKKKMVNLMKAGTLLGSMNSAPRNIRSISHAENMRKGLLANMNESIINIDDKYMVHLMQGPINNSQSSVATKDERHVSQELVSVQSKERGHFGDGSDENARKTVKIDKGQLKRSSSMPVIETAFMGRIGETTGFKENYILNFSKHKEELSSAVVSKNDGSFYVPKISCRVVGAYFEKLGSKSFAVYLIAVTDAENRTWFVKRRYRNFERLHRHLKDIPNYTLHLPPKRFLSSSIDDNFVHQRCILLDKYLQDLLSIANVAEQHEVWDFLSASSKNYSFGKSTSVMKTLAVNVDDAVDDIVRQFRGVSDGLRRVVGSSSSHAISPLRAEKSMALTWNEEEINKLSPSYSNMDTSHSLSDDEAHDEEQSSAVNNGWHSDNELNSKGFPPRVVKCTEESSNLDSQRSQQSNKFDRLALNDSKTSVASDILEDPLAMPPEWRPPNVSVPLLNLVDKIFQLKQRGWLRRQVFWFSKLILQLMMEDAIDDWIIRQISWLRRDDVVAKGIHWLQDVLWPNGTFFIKLESSQGNMEDSRFSQKPTQSTSRIYGDEVTRSSSFELQLEAARRASDVKKMILGGAPSALVSLIGHSQYRRCAEDIYYFIQSTICVKQLAYSVLELVLVSVFPELRDLILDVHQEA</sequence>
<dbReference type="InterPro" id="IPR013937">
    <property type="entry name" value="Sorting_nexin_C"/>
</dbReference>
<dbReference type="Gene3D" id="3.30.1520.10">
    <property type="entry name" value="Phox-like domain"/>
    <property type="match status" value="1"/>
</dbReference>
<dbReference type="GO" id="GO:0016020">
    <property type="term" value="C:membrane"/>
    <property type="evidence" value="ECO:0007669"/>
    <property type="project" value="UniProtKB-ARBA"/>
</dbReference>
<accession>A0A6J0PMT4</accession>
<dbReference type="OrthoDB" id="120967at2759"/>
<dbReference type="InterPro" id="IPR001683">
    <property type="entry name" value="PX_dom"/>
</dbReference>
<evidence type="ECO:0000259" key="5">
    <source>
        <dbReference type="PROSITE" id="PS51207"/>
    </source>
</evidence>
<evidence type="ECO:0000313" key="9">
    <source>
        <dbReference type="RefSeq" id="XP_029122564.1"/>
    </source>
</evidence>
<dbReference type="RefSeq" id="XP_019708435.1">
    <property type="nucleotide sequence ID" value="XM_019852876.2"/>
</dbReference>
<dbReference type="PANTHER" id="PTHR22999:SF23">
    <property type="entry name" value="SORTING NEXIN-16"/>
    <property type="match status" value="1"/>
</dbReference>
<dbReference type="AlphaFoldDB" id="A0A6J0PMT4"/>
<evidence type="ECO:0000313" key="7">
    <source>
        <dbReference type="RefSeq" id="XP_019708432.1"/>
    </source>
</evidence>
<dbReference type="PANTHER" id="PTHR22999">
    <property type="entry name" value="PX SERINE/THREONINE KINASE PXK"/>
    <property type="match status" value="1"/>
</dbReference>
<feature type="domain" description="PXA" evidence="5">
    <location>
        <begin position="105"/>
        <end position="288"/>
    </location>
</feature>
<dbReference type="SMART" id="SM00312">
    <property type="entry name" value="PX"/>
    <property type="match status" value="1"/>
</dbReference>
<dbReference type="GO" id="GO:0005768">
    <property type="term" value="C:endosome"/>
    <property type="evidence" value="ECO:0007669"/>
    <property type="project" value="UniProtKB-ARBA"/>
</dbReference>
<dbReference type="GO" id="GO:0035091">
    <property type="term" value="F:phosphatidylinositol binding"/>
    <property type="evidence" value="ECO:0007669"/>
    <property type="project" value="InterPro"/>
</dbReference>
<dbReference type="SUPFAM" id="SSF64268">
    <property type="entry name" value="PX domain"/>
    <property type="match status" value="1"/>
</dbReference>
<organism evidence="6 7">
    <name type="scientific">Elaeis guineensis var. tenera</name>
    <name type="common">Oil palm</name>
    <dbReference type="NCBI Taxonomy" id="51953"/>
    <lineage>
        <taxon>Eukaryota</taxon>
        <taxon>Viridiplantae</taxon>
        <taxon>Streptophyta</taxon>
        <taxon>Embryophyta</taxon>
        <taxon>Tracheophyta</taxon>
        <taxon>Spermatophyta</taxon>
        <taxon>Magnoliopsida</taxon>
        <taxon>Liliopsida</taxon>
        <taxon>Arecaceae</taxon>
        <taxon>Arecoideae</taxon>
        <taxon>Cocoseae</taxon>
        <taxon>Elaeidinae</taxon>
        <taxon>Elaeis</taxon>
    </lineage>
</organism>
<dbReference type="Pfam" id="PF08628">
    <property type="entry name" value="Nexin_C"/>
    <property type="match status" value="1"/>
</dbReference>
<protein>
    <submittedName>
        <fullName evidence="7 8">Uncharacterized protein LOC105052056 isoform X1</fullName>
    </submittedName>
</protein>
<gene>
    <name evidence="7 8 9" type="primary">LOC105052056</name>
</gene>
<dbReference type="RefSeq" id="XP_019708432.1">
    <property type="nucleotide sequence ID" value="XM_019852873.2"/>
</dbReference>
<feature type="compositionally biased region" description="Polar residues" evidence="3">
    <location>
        <begin position="745"/>
        <end position="756"/>
    </location>
</feature>
<evidence type="ECO:0000259" key="4">
    <source>
        <dbReference type="PROSITE" id="PS50195"/>
    </source>
</evidence>